<feature type="non-terminal residue" evidence="3">
    <location>
        <position position="1"/>
    </location>
</feature>
<feature type="region of interest" description="Disordered" evidence="1">
    <location>
        <begin position="9"/>
        <end position="29"/>
    </location>
</feature>
<feature type="transmembrane region" description="Helical" evidence="2">
    <location>
        <begin position="98"/>
        <end position="119"/>
    </location>
</feature>
<feature type="transmembrane region" description="Helical" evidence="2">
    <location>
        <begin position="39"/>
        <end position="60"/>
    </location>
</feature>
<reference evidence="3" key="1">
    <citation type="journal article" date="2015" name="Nature">
        <title>Complex archaea that bridge the gap between prokaryotes and eukaryotes.</title>
        <authorList>
            <person name="Spang A."/>
            <person name="Saw J.H."/>
            <person name="Jorgensen S.L."/>
            <person name="Zaremba-Niedzwiedzka K."/>
            <person name="Martijn J."/>
            <person name="Lind A.E."/>
            <person name="van Eijk R."/>
            <person name="Schleper C."/>
            <person name="Guy L."/>
            <person name="Ettema T.J."/>
        </authorList>
    </citation>
    <scope>NUCLEOTIDE SEQUENCE</scope>
</reference>
<gene>
    <name evidence="3" type="ORF">LCGC14_0878660</name>
</gene>
<keyword evidence="2" id="KW-0812">Transmembrane</keyword>
<evidence type="ECO:0000256" key="2">
    <source>
        <dbReference type="SAM" id="Phobius"/>
    </source>
</evidence>
<name>A0A0F9P2L0_9ZZZZ</name>
<organism evidence="3">
    <name type="scientific">marine sediment metagenome</name>
    <dbReference type="NCBI Taxonomy" id="412755"/>
    <lineage>
        <taxon>unclassified sequences</taxon>
        <taxon>metagenomes</taxon>
        <taxon>ecological metagenomes</taxon>
    </lineage>
</organism>
<evidence type="ECO:0000313" key="3">
    <source>
        <dbReference type="EMBL" id="KKN26060.1"/>
    </source>
</evidence>
<accession>A0A0F9P2L0</accession>
<protein>
    <submittedName>
        <fullName evidence="3">Uncharacterized protein</fullName>
    </submittedName>
</protein>
<keyword evidence="2" id="KW-1133">Transmembrane helix</keyword>
<proteinExistence type="predicted"/>
<feature type="transmembrane region" description="Helical" evidence="2">
    <location>
        <begin position="72"/>
        <end position="92"/>
    </location>
</feature>
<keyword evidence="2" id="KW-0472">Membrane</keyword>
<dbReference type="EMBL" id="LAZR01002750">
    <property type="protein sequence ID" value="KKN26060.1"/>
    <property type="molecule type" value="Genomic_DNA"/>
</dbReference>
<evidence type="ECO:0000256" key="1">
    <source>
        <dbReference type="SAM" id="MobiDB-lite"/>
    </source>
</evidence>
<sequence>GCAGPVFREPQIEPPPTIALPPTVEPQPAPEPEEVLGSVIYQLLWLIKPLALVVLAIWILAVWKPWLSMRVAWGASLGLGGLIVLAWLVAYLAKYSDWVMIGGGLAALAICVWFYWPLVKALRARRVMRESVRAIERGGHGFDIGMARLAAAGVWAANGGDKVRIGWPVSKRVKIGPSAERLRPDVDVGERP</sequence>
<feature type="compositionally biased region" description="Pro residues" evidence="1">
    <location>
        <begin position="12"/>
        <end position="29"/>
    </location>
</feature>
<dbReference type="AlphaFoldDB" id="A0A0F9P2L0"/>
<comment type="caution">
    <text evidence="3">The sequence shown here is derived from an EMBL/GenBank/DDBJ whole genome shotgun (WGS) entry which is preliminary data.</text>
</comment>